<proteinExistence type="predicted"/>
<feature type="compositionally biased region" description="Basic residues" evidence="1">
    <location>
        <begin position="778"/>
        <end position="808"/>
    </location>
</feature>
<evidence type="ECO:0000256" key="1">
    <source>
        <dbReference type="SAM" id="MobiDB-lite"/>
    </source>
</evidence>
<evidence type="ECO:0000313" key="3">
    <source>
        <dbReference type="Proteomes" id="UP000041254"/>
    </source>
</evidence>
<feature type="region of interest" description="Disordered" evidence="1">
    <location>
        <begin position="1189"/>
        <end position="1216"/>
    </location>
</feature>
<name>A0A0G4FBR8_VITBC</name>
<dbReference type="EMBL" id="CDMY01000405">
    <property type="protein sequence ID" value="CEM10367.1"/>
    <property type="molecule type" value="Genomic_DNA"/>
</dbReference>
<reference evidence="2 3" key="1">
    <citation type="submission" date="2014-11" db="EMBL/GenBank/DDBJ databases">
        <authorList>
            <person name="Zhu J."/>
            <person name="Qi W."/>
            <person name="Song R."/>
        </authorList>
    </citation>
    <scope>NUCLEOTIDE SEQUENCE [LARGE SCALE GENOMIC DNA]</scope>
</reference>
<sequence length="1493" mass="170521">MAKKDEYVPPRAEERTPVQAHYPPDANEVTTRQLFTRQGAAHRRKDMPIFPIGHRARYFHEQDGSMYLYDDRPKAYIEFPFQDAVDADGGACVDTIERRFFEMPHCYEGPFLSRKERVNYDDYENGYNVYGRMTYPVRKTPLPHELRGILKHYDGHHKNAQAPNPFDKPERTHRPISQPPTAKERRARDKEPFIDPSKVKVVPPLGPDKDDPGVNLDLLEEHGRGFLNPKYGWPWEDKDFDEDEERRKPPTALLQLLEEDLSGMKHALPDWKGLKRDTDTVDIVKDGLEVDEDVEPRVGDDRTRHPAQPVWDVYPSLHPMASGLGFKHNAPAYRPTNPAADVPPTVRSRNGKKEVASRARDLWRDHFFPHRGQMGAGVPGEGFRRPGEEGYEDEPKFRRRRQAAPLCQLPSVWDHVPADSQRYWTYMWKDVDNARFGGDKHEFRRKVPWFQLWRDASINPRYHKSRTDGFFDRDGGLVSDPTDEHMMTTFLYDHTNKRTNEIEMLAFREYASQQLQPIEMRKNWMADLVSGVGGCPLLLKDDKAHKGSEGEAGTKPKPIMRHSNNTAYIGRFGGRLYPQLLEEMKLYGLEGTAPTCSQWRWGEAWEVRVPGATLPPDGHVKLLEDSHNEYLKIAEQTALAEAIAAMPTTEGIGKPMGNVKPELAKRQADLGEGLTTFGKCKKQEEERRKQWANRLHKSHDWEANRQTTARPNISLDRALNRVTPAKRTAARDDDALTLASWPSDEEDRRQRKRAKRASTAAAPMDLDQEEHQGDARRPSKKAKAKSKPTPKSKTAAKPKLRAQAKGKGLRQVMRGSQAGRFARLVRRRPLAPKRPREGGFALEDVGDAFSPAAPPAPHKPDPDGWGKFDLFGENGMIQRRAAGGGVGQGSKRDHPMLLGDPLLKDTLMKDPEMRGFLGKATRRLESMGQDFTLTSEPHPELGAELCFEPSDSAVEALKRRHPDAMESAGVSNKFHCKPHPSVDHPEPHFTHAPQEEGYRGPFGDREAFKWDRYAMIRLPPKEVDGGEGRQEYVVVPVEWQNIEIHHSPLKLLRHQYATAGLEKRIGEDLLKRNYEWTYEYDKQSGAKMAYNKKKKLLKWMSETGRTPITHPYGQYRYLQKRRPFLAALYRDHLDQKDPSDNVIPDILELGVYQDRANDTERRAFKVFDDVVLHRKFERRRLAKQLSKEARVATGRDNKKPIDRRFDPNKGKKAPRTDDFISFTPQDDSIAEQRRVEQERAEMQFVLPMLAAGLEAETPDAIFDIDRTFDVGGTEYGLAVLDPAPINQWILRGPPKPSKSTKASAAASAAESWGPFAMSLANAIRSARDPDKHTAEDIDKMAKLIKLLVWMAELHSGQKDRFGGEREFAQHMTAQGRPSPPELCSRGILKNFCVFSARKAGAKPLHRLTKLFQFKLGMHILVLSVYLAGSLDGSWKCNFQPLLVQQWKRKTHGMDLCMRYLNVEKVVASPHTYRLVAPLQLRRVVMQRRTTRQR</sequence>
<feature type="region of interest" description="Disordered" evidence="1">
    <location>
        <begin position="1"/>
        <end position="25"/>
    </location>
</feature>
<dbReference type="InParanoid" id="A0A0G4FBR8"/>
<evidence type="ECO:0000313" key="2">
    <source>
        <dbReference type="EMBL" id="CEM10367.1"/>
    </source>
</evidence>
<accession>A0A0G4FBR8</accession>
<dbReference type="Proteomes" id="UP000041254">
    <property type="component" value="Unassembled WGS sequence"/>
</dbReference>
<keyword evidence="3" id="KW-1185">Reference proteome</keyword>
<feature type="region of interest" description="Disordered" evidence="1">
    <location>
        <begin position="374"/>
        <end position="396"/>
    </location>
</feature>
<dbReference type="VEuPathDB" id="CryptoDB:Vbra_14965"/>
<gene>
    <name evidence="2" type="ORF">Vbra_14965</name>
</gene>
<organism evidence="2 3">
    <name type="scientific">Vitrella brassicaformis (strain CCMP3155)</name>
    <dbReference type="NCBI Taxonomy" id="1169540"/>
    <lineage>
        <taxon>Eukaryota</taxon>
        <taxon>Sar</taxon>
        <taxon>Alveolata</taxon>
        <taxon>Colpodellida</taxon>
        <taxon>Vitrellaceae</taxon>
        <taxon>Vitrella</taxon>
    </lineage>
</organism>
<feature type="compositionally biased region" description="Basic and acidic residues" evidence="1">
    <location>
        <begin position="1"/>
        <end position="16"/>
    </location>
</feature>
<feature type="compositionally biased region" description="Basic and acidic residues" evidence="1">
    <location>
        <begin position="382"/>
        <end position="396"/>
    </location>
</feature>
<feature type="region of interest" description="Disordered" evidence="1">
    <location>
        <begin position="156"/>
        <end position="190"/>
    </location>
</feature>
<feature type="region of interest" description="Disordered" evidence="1">
    <location>
        <begin position="697"/>
        <end position="813"/>
    </location>
</feature>
<feature type="region of interest" description="Disordered" evidence="1">
    <location>
        <begin position="336"/>
        <end position="355"/>
    </location>
</feature>
<protein>
    <submittedName>
        <fullName evidence="2">Uncharacterized protein</fullName>
    </submittedName>
</protein>